<evidence type="ECO:0000313" key="12">
    <source>
        <dbReference type="EMBL" id="MED6114217.1"/>
    </source>
</evidence>
<dbReference type="InterPro" id="IPR032675">
    <property type="entry name" value="LRR_dom_sf"/>
</dbReference>
<sequence length="552" mass="61570">MYKHSDLVLACPSYFNEIASWNNGTDCCEWDGVTCDTTAGHVIGLDLSCSMLQGGFHPNSTLFHLSHLQQLNLAYNDFSSSPLSSRIGDLVSLTHLNLSNSRFGGDIPSTISHLSKLLSLDLSRMDIMQYDREYIQLRLDESTWSKLIGNTTNLKELVLDEVDMSSIKETSLSLLMNFSSSSLLFLSLTNTELHGKFPSGILGLPNLQELSLRDNEELKGELPKSNWSTPLRILGLSYTAFSGQIPDSIGHLKSLNRLFLRHCKFDGLVPLSLWNLTQLIHLDLSWNRLHGDILSVLSNFKHLTLLGLGSSRLSGHIPDVMDYVDLSFYQLQGDLPIPPYGIAVFSVSNNNFTGHVSSTFCNATFLKALILSHNHLSGRIPQCLGAFPSLHILDLQVNNLHGSIPTNFSQGNQFQTIKLNGNQLEGPLPKASEPFWYQSKVPQLPTLSVLRKFSLCVFTAGVNSATHLKTPFPVIFSQNRRRRRARKDPKPWDTKFRSERRFVELETRSPENSPENAPVAGVPRLKTTTSAPRHRHVSDTSSPHVTKEVGTK</sequence>
<evidence type="ECO:0000259" key="11">
    <source>
        <dbReference type="Pfam" id="PF08263"/>
    </source>
</evidence>
<dbReference type="Pfam" id="PF00560">
    <property type="entry name" value="LRR_1"/>
    <property type="match status" value="3"/>
</dbReference>
<organism evidence="12 13">
    <name type="scientific">Stylosanthes scabra</name>
    <dbReference type="NCBI Taxonomy" id="79078"/>
    <lineage>
        <taxon>Eukaryota</taxon>
        <taxon>Viridiplantae</taxon>
        <taxon>Streptophyta</taxon>
        <taxon>Embryophyta</taxon>
        <taxon>Tracheophyta</taxon>
        <taxon>Spermatophyta</taxon>
        <taxon>Magnoliopsida</taxon>
        <taxon>eudicotyledons</taxon>
        <taxon>Gunneridae</taxon>
        <taxon>Pentapetalae</taxon>
        <taxon>rosids</taxon>
        <taxon>fabids</taxon>
        <taxon>Fabales</taxon>
        <taxon>Fabaceae</taxon>
        <taxon>Papilionoideae</taxon>
        <taxon>50 kb inversion clade</taxon>
        <taxon>dalbergioids sensu lato</taxon>
        <taxon>Dalbergieae</taxon>
        <taxon>Pterocarpus clade</taxon>
        <taxon>Stylosanthes</taxon>
    </lineage>
</organism>
<feature type="region of interest" description="Disordered" evidence="10">
    <location>
        <begin position="503"/>
        <end position="552"/>
    </location>
</feature>
<keyword evidence="13" id="KW-1185">Reference proteome</keyword>
<gene>
    <name evidence="12" type="ORF">PIB30_078286</name>
</gene>
<keyword evidence="9" id="KW-0325">Glycoprotein</keyword>
<evidence type="ECO:0000256" key="1">
    <source>
        <dbReference type="ARBA" id="ARBA00004479"/>
    </source>
</evidence>
<protein>
    <recommendedName>
        <fullName evidence="11">Leucine-rich repeat-containing N-terminal plant-type domain-containing protein</fullName>
    </recommendedName>
</protein>
<dbReference type="InterPro" id="IPR001611">
    <property type="entry name" value="Leu-rich_rpt"/>
</dbReference>
<evidence type="ECO:0000256" key="9">
    <source>
        <dbReference type="ARBA" id="ARBA00023180"/>
    </source>
</evidence>
<evidence type="ECO:0000256" key="2">
    <source>
        <dbReference type="ARBA" id="ARBA00022614"/>
    </source>
</evidence>
<keyword evidence="7" id="KW-0472">Membrane</keyword>
<feature type="domain" description="Leucine-rich repeat-containing N-terminal plant-type" evidence="11">
    <location>
        <begin position="18"/>
        <end position="36"/>
    </location>
</feature>
<proteinExistence type="predicted"/>
<evidence type="ECO:0000256" key="10">
    <source>
        <dbReference type="SAM" id="MobiDB-lite"/>
    </source>
</evidence>
<keyword evidence="2" id="KW-0433">Leucine-rich repeat</keyword>
<keyword evidence="3" id="KW-0812">Transmembrane</keyword>
<evidence type="ECO:0000256" key="6">
    <source>
        <dbReference type="ARBA" id="ARBA00022989"/>
    </source>
</evidence>
<evidence type="ECO:0000256" key="4">
    <source>
        <dbReference type="ARBA" id="ARBA00022729"/>
    </source>
</evidence>
<dbReference type="InterPro" id="IPR046956">
    <property type="entry name" value="RLP23-like"/>
</dbReference>
<dbReference type="EMBL" id="JASCZI010001077">
    <property type="protein sequence ID" value="MED6114217.1"/>
    <property type="molecule type" value="Genomic_DNA"/>
</dbReference>
<name>A0ABU6QQW6_9FABA</name>
<evidence type="ECO:0000256" key="8">
    <source>
        <dbReference type="ARBA" id="ARBA00023170"/>
    </source>
</evidence>
<evidence type="ECO:0000256" key="5">
    <source>
        <dbReference type="ARBA" id="ARBA00022737"/>
    </source>
</evidence>
<evidence type="ECO:0000256" key="7">
    <source>
        <dbReference type="ARBA" id="ARBA00023136"/>
    </source>
</evidence>
<evidence type="ECO:0000313" key="13">
    <source>
        <dbReference type="Proteomes" id="UP001341840"/>
    </source>
</evidence>
<comment type="subcellular location">
    <subcellularLocation>
        <location evidence="1">Membrane</location>
        <topology evidence="1">Single-pass type I membrane protein</topology>
    </subcellularLocation>
</comment>
<dbReference type="SUPFAM" id="SSF52058">
    <property type="entry name" value="L domain-like"/>
    <property type="match status" value="2"/>
</dbReference>
<keyword evidence="8" id="KW-0675">Receptor</keyword>
<dbReference type="Pfam" id="PF08263">
    <property type="entry name" value="LRRNT_2"/>
    <property type="match status" value="1"/>
</dbReference>
<keyword evidence="6" id="KW-1133">Transmembrane helix</keyword>
<dbReference type="InterPro" id="IPR013210">
    <property type="entry name" value="LRR_N_plant-typ"/>
</dbReference>
<keyword evidence="4" id="KW-0732">Signal</keyword>
<dbReference type="Proteomes" id="UP001341840">
    <property type="component" value="Unassembled WGS sequence"/>
</dbReference>
<reference evidence="12 13" key="1">
    <citation type="journal article" date="2023" name="Plants (Basel)">
        <title>Bridging the Gap: Combining Genomics and Transcriptomics Approaches to Understand Stylosanthes scabra, an Orphan Legume from the Brazilian Caatinga.</title>
        <authorList>
            <person name="Ferreira-Neto J.R.C."/>
            <person name="da Silva M.D."/>
            <person name="Binneck E."/>
            <person name="de Melo N.F."/>
            <person name="da Silva R.H."/>
            <person name="de Melo A.L.T.M."/>
            <person name="Pandolfi V."/>
            <person name="Bustamante F.O."/>
            <person name="Brasileiro-Vidal A.C."/>
            <person name="Benko-Iseppon A.M."/>
        </authorList>
    </citation>
    <scope>NUCLEOTIDE SEQUENCE [LARGE SCALE GENOMIC DNA]</scope>
    <source>
        <tissue evidence="12">Leaves</tissue>
    </source>
</reference>
<comment type="caution">
    <text evidence="12">The sequence shown here is derived from an EMBL/GenBank/DDBJ whole genome shotgun (WGS) entry which is preliminary data.</text>
</comment>
<dbReference type="PANTHER" id="PTHR48061:SF50">
    <property type="entry name" value="LEUCINE-RICH REPEAT-CONTAINING N-TERMINAL PLANT-TYPE DOMAIN-CONTAINING PROTEIN"/>
    <property type="match status" value="1"/>
</dbReference>
<evidence type="ECO:0000256" key="3">
    <source>
        <dbReference type="ARBA" id="ARBA00022692"/>
    </source>
</evidence>
<keyword evidence="5" id="KW-0677">Repeat</keyword>
<dbReference type="Gene3D" id="3.80.10.10">
    <property type="entry name" value="Ribonuclease Inhibitor"/>
    <property type="match status" value="2"/>
</dbReference>
<accession>A0ABU6QQW6</accession>
<dbReference type="PANTHER" id="PTHR48061">
    <property type="entry name" value="LEUCINE-RICH REPEAT RECEPTOR PROTEIN KINASE EMS1-LIKE-RELATED"/>
    <property type="match status" value="1"/>
</dbReference>